<feature type="compositionally biased region" description="Low complexity" evidence="1">
    <location>
        <begin position="104"/>
        <end position="113"/>
    </location>
</feature>
<evidence type="ECO:0000313" key="3">
    <source>
        <dbReference type="Proteomes" id="UP000887575"/>
    </source>
</evidence>
<feature type="compositionally biased region" description="Polar residues" evidence="1">
    <location>
        <begin position="114"/>
        <end position="136"/>
    </location>
</feature>
<dbReference type="WBParaSite" id="MBELARI_LOCUS12695">
    <property type="protein sequence ID" value="MBELARI_LOCUS12695"/>
    <property type="gene ID" value="MBELARI_LOCUS12695"/>
</dbReference>
<dbReference type="AlphaFoldDB" id="A0AAF3EFE0"/>
<feature type="domain" description="BHLH" evidence="2">
    <location>
        <begin position="182"/>
        <end position="236"/>
    </location>
</feature>
<dbReference type="PROSITE" id="PS50888">
    <property type="entry name" value="BHLH"/>
    <property type="match status" value="1"/>
</dbReference>
<dbReference type="InterPro" id="IPR036638">
    <property type="entry name" value="HLH_DNA-bd_sf"/>
</dbReference>
<evidence type="ECO:0000313" key="4">
    <source>
        <dbReference type="WBParaSite" id="MBELARI_LOCUS12695"/>
    </source>
</evidence>
<feature type="region of interest" description="Disordered" evidence="1">
    <location>
        <begin position="160"/>
        <end position="194"/>
    </location>
</feature>
<dbReference type="GO" id="GO:0046983">
    <property type="term" value="F:protein dimerization activity"/>
    <property type="evidence" value="ECO:0007669"/>
    <property type="project" value="InterPro"/>
</dbReference>
<feature type="region of interest" description="Disordered" evidence="1">
    <location>
        <begin position="326"/>
        <end position="353"/>
    </location>
</feature>
<dbReference type="Pfam" id="PF00010">
    <property type="entry name" value="HLH"/>
    <property type="match status" value="1"/>
</dbReference>
<name>A0AAF3EFE0_9BILA</name>
<accession>A0AAF3EFE0</accession>
<reference evidence="4" key="1">
    <citation type="submission" date="2024-02" db="UniProtKB">
        <authorList>
            <consortium name="WormBaseParasite"/>
        </authorList>
    </citation>
    <scope>IDENTIFICATION</scope>
</reference>
<feature type="compositionally biased region" description="Basic residues" evidence="1">
    <location>
        <begin position="176"/>
        <end position="187"/>
    </location>
</feature>
<proteinExistence type="predicted"/>
<dbReference type="Gene3D" id="4.10.280.10">
    <property type="entry name" value="Helix-loop-helix DNA-binding domain"/>
    <property type="match status" value="1"/>
</dbReference>
<feature type="compositionally biased region" description="Low complexity" evidence="1">
    <location>
        <begin position="329"/>
        <end position="344"/>
    </location>
</feature>
<evidence type="ECO:0000259" key="2">
    <source>
        <dbReference type="PROSITE" id="PS50888"/>
    </source>
</evidence>
<feature type="compositionally biased region" description="Basic and acidic residues" evidence="1">
    <location>
        <begin position="20"/>
        <end position="30"/>
    </location>
</feature>
<sequence>MLPFNFFATNLALKTLTTPKSDRNPEEDGKMAPLSTPSTSSIAQPTPINPFLTPTITTMKPEEQAKIFMNMFSQQIPSVNSSSSITPSTNLISQFASSSSSSSSSISSSISLSTPPQNLQLNPFLTPPSSGESTKNGAIGIGILPQTPIAWNNHNASLKRKNPFQITPSSDELQKMRNKIIPKKLKKEQKEKLRRDRINRSTIQLRNLLMEAIPNETLKLEKVDIYELAITYIRRLEEKVKEKRQDGKILDDDPVPTLLNQYGAAGYAAGCADASRYYAQLLFPTPLTPQQPMAGVGFPFGAAPPTPMSTPSLSFDQMMAGLAKTNQAPQTVKSFQQQKQQPSTSEINNKAGR</sequence>
<evidence type="ECO:0000256" key="1">
    <source>
        <dbReference type="SAM" id="MobiDB-lite"/>
    </source>
</evidence>
<organism evidence="3 4">
    <name type="scientific">Mesorhabditis belari</name>
    <dbReference type="NCBI Taxonomy" id="2138241"/>
    <lineage>
        <taxon>Eukaryota</taxon>
        <taxon>Metazoa</taxon>
        <taxon>Ecdysozoa</taxon>
        <taxon>Nematoda</taxon>
        <taxon>Chromadorea</taxon>
        <taxon>Rhabditida</taxon>
        <taxon>Rhabditina</taxon>
        <taxon>Rhabditomorpha</taxon>
        <taxon>Rhabditoidea</taxon>
        <taxon>Rhabditidae</taxon>
        <taxon>Mesorhabditinae</taxon>
        <taxon>Mesorhabditis</taxon>
    </lineage>
</organism>
<dbReference type="InterPro" id="IPR011598">
    <property type="entry name" value="bHLH_dom"/>
</dbReference>
<dbReference type="SMART" id="SM00353">
    <property type="entry name" value="HLH"/>
    <property type="match status" value="1"/>
</dbReference>
<dbReference type="SUPFAM" id="SSF47459">
    <property type="entry name" value="HLH, helix-loop-helix DNA-binding domain"/>
    <property type="match status" value="1"/>
</dbReference>
<feature type="compositionally biased region" description="Polar residues" evidence="1">
    <location>
        <begin position="35"/>
        <end position="48"/>
    </location>
</feature>
<feature type="region of interest" description="Disordered" evidence="1">
    <location>
        <begin position="17"/>
        <end position="48"/>
    </location>
</feature>
<protein>
    <recommendedName>
        <fullName evidence="2">BHLH domain-containing protein</fullName>
    </recommendedName>
</protein>
<keyword evidence="3" id="KW-1185">Reference proteome</keyword>
<feature type="region of interest" description="Disordered" evidence="1">
    <location>
        <begin position="104"/>
        <end position="137"/>
    </location>
</feature>
<dbReference type="Proteomes" id="UP000887575">
    <property type="component" value="Unassembled WGS sequence"/>
</dbReference>